<keyword evidence="1" id="KW-1133">Transmembrane helix</keyword>
<dbReference type="PANTHER" id="PTHR35043:SF9">
    <property type="match status" value="1"/>
</dbReference>
<keyword evidence="1" id="KW-0472">Membrane</keyword>
<feature type="transmembrane region" description="Helical" evidence="1">
    <location>
        <begin position="35"/>
        <end position="53"/>
    </location>
</feature>
<dbReference type="PANTHER" id="PTHR35043">
    <property type="entry name" value="TRANSCRIPTION FACTOR DOMAIN-CONTAINING PROTEIN"/>
    <property type="match status" value="1"/>
</dbReference>
<dbReference type="EMBL" id="JAUTDP010000002">
    <property type="protein sequence ID" value="KAK3401474.1"/>
    <property type="molecule type" value="Genomic_DNA"/>
</dbReference>
<proteinExistence type="predicted"/>
<feature type="transmembrane region" description="Helical" evidence="1">
    <location>
        <begin position="502"/>
        <end position="525"/>
    </location>
</feature>
<feature type="transmembrane region" description="Helical" evidence="1">
    <location>
        <begin position="645"/>
        <end position="667"/>
    </location>
</feature>
<gene>
    <name evidence="2" type="ORF">B0T20DRAFT_115879</name>
</gene>
<reference evidence="2" key="2">
    <citation type="submission" date="2023-07" db="EMBL/GenBank/DDBJ databases">
        <authorList>
            <consortium name="Lawrence Berkeley National Laboratory"/>
            <person name="Haridas S."/>
            <person name="Hensen N."/>
            <person name="Bonometti L."/>
            <person name="Westerberg I."/>
            <person name="Brannstrom I.O."/>
            <person name="Guillou S."/>
            <person name="Cros-Aarteil S."/>
            <person name="Calhoun S."/>
            <person name="Kuo A."/>
            <person name="Mondo S."/>
            <person name="Pangilinan J."/>
            <person name="Riley R."/>
            <person name="LaButti K."/>
            <person name="Andreopoulos B."/>
            <person name="Lipzen A."/>
            <person name="Chen C."/>
            <person name="Yanf M."/>
            <person name="Daum C."/>
            <person name="Ng V."/>
            <person name="Clum A."/>
            <person name="Steindorff A."/>
            <person name="Ohm R."/>
            <person name="Martin F."/>
            <person name="Silar P."/>
            <person name="Natvig D."/>
            <person name="Lalanne C."/>
            <person name="Gautier V."/>
            <person name="Ament-velasquez S.L."/>
            <person name="Kruys A."/>
            <person name="Hutchinson M.I."/>
            <person name="Powell A.J."/>
            <person name="Barry K."/>
            <person name="Miller A.N."/>
            <person name="Grigoriev I.V."/>
            <person name="Debuchy R."/>
            <person name="Gladieux P."/>
            <person name="Thoren M.H."/>
            <person name="Johannesson H."/>
        </authorList>
    </citation>
    <scope>NUCLEOTIDE SEQUENCE</scope>
    <source>
        <strain evidence="2">FGSC 1904</strain>
    </source>
</reference>
<comment type="caution">
    <text evidence="2">The sequence shown here is derived from an EMBL/GenBank/DDBJ whole genome shotgun (WGS) entry which is preliminary data.</text>
</comment>
<evidence type="ECO:0000256" key="1">
    <source>
        <dbReference type="SAM" id="Phobius"/>
    </source>
</evidence>
<keyword evidence="1" id="KW-0812">Transmembrane</keyword>
<reference evidence="2" key="1">
    <citation type="journal article" date="2023" name="Mol. Phylogenet. Evol.">
        <title>Genome-scale phylogeny and comparative genomics of the fungal order Sordariales.</title>
        <authorList>
            <person name="Hensen N."/>
            <person name="Bonometti L."/>
            <person name="Westerberg I."/>
            <person name="Brannstrom I.O."/>
            <person name="Guillou S."/>
            <person name="Cros-Aarteil S."/>
            <person name="Calhoun S."/>
            <person name="Haridas S."/>
            <person name="Kuo A."/>
            <person name="Mondo S."/>
            <person name="Pangilinan J."/>
            <person name="Riley R."/>
            <person name="LaButti K."/>
            <person name="Andreopoulos B."/>
            <person name="Lipzen A."/>
            <person name="Chen C."/>
            <person name="Yan M."/>
            <person name="Daum C."/>
            <person name="Ng V."/>
            <person name="Clum A."/>
            <person name="Steindorff A."/>
            <person name="Ohm R.A."/>
            <person name="Martin F."/>
            <person name="Silar P."/>
            <person name="Natvig D.O."/>
            <person name="Lalanne C."/>
            <person name="Gautier V."/>
            <person name="Ament-Velasquez S.L."/>
            <person name="Kruys A."/>
            <person name="Hutchinson M.I."/>
            <person name="Powell A.J."/>
            <person name="Barry K."/>
            <person name="Miller A.N."/>
            <person name="Grigoriev I.V."/>
            <person name="Debuchy R."/>
            <person name="Gladieux P."/>
            <person name="Hiltunen Thoren M."/>
            <person name="Johannesson H."/>
        </authorList>
    </citation>
    <scope>NUCLEOTIDE SEQUENCE</scope>
    <source>
        <strain evidence="2">FGSC 1904</strain>
    </source>
</reference>
<feature type="transmembrane region" description="Helical" evidence="1">
    <location>
        <begin position="537"/>
        <end position="558"/>
    </location>
</feature>
<evidence type="ECO:0000313" key="2">
    <source>
        <dbReference type="EMBL" id="KAK3401474.1"/>
    </source>
</evidence>
<dbReference type="Proteomes" id="UP001281003">
    <property type="component" value="Unassembled WGS sequence"/>
</dbReference>
<organism evidence="2 3">
    <name type="scientific">Sordaria brevicollis</name>
    <dbReference type="NCBI Taxonomy" id="83679"/>
    <lineage>
        <taxon>Eukaryota</taxon>
        <taxon>Fungi</taxon>
        <taxon>Dikarya</taxon>
        <taxon>Ascomycota</taxon>
        <taxon>Pezizomycotina</taxon>
        <taxon>Sordariomycetes</taxon>
        <taxon>Sordariomycetidae</taxon>
        <taxon>Sordariales</taxon>
        <taxon>Sordariaceae</taxon>
        <taxon>Sordaria</taxon>
    </lineage>
</organism>
<dbReference type="AlphaFoldDB" id="A0AAE0PKH6"/>
<accession>A0AAE0PKH6</accession>
<sequence>MDILVEFFGNTLGEYKLSNVTTPHWEPEPTRRGTFGILSACIVTLGLCVWTALHLNLPRYDEGTLTVQMRKVGWLIIGLFSPEMIVYTAFIQWLEARRIVKTMNSGTGYSSTKASFWKTAFSWLGRLGKSTPDDIETSSHTLEHTEKWTMTHGFFAVMGGFVIDFQDPNQSTDSTEGMILNFFPARKASWKPRQSLTLTSEGIKVLKKSGNSSLIPMISEKLIKDKSKGSAFAKSFVCLQASWFIGQYIARARQGLPISLLELNTLGHAICTIAIYMLWWSKPLDIEQPDRLYFTPNPRDGRHISQLIAAMCCRSKLDRSTTEADSFSSETLRSFTFYINTHTFFSWQLKSQKVPYMLESWDLKDPESPSRQRDHGYIMDLELKVTLEEGNIMIRLAHLDMGKKLPCESSRQAHAFPQTILSCRDLTKQFDISCDKRNSGGFTGFHSATSTFGFYDCSLQVRSSDIRRWQLALEYENIENIPRNSFTDRVRNLPRFTPDGNFIPLFLGFGIVGGFYGALHGGLSWNAPFSSELQQLVWRLAVLVSGATGLLVFLLFFWKDSPPLWSQPFRRLEPGWVHPIKAVPVILFMIAYPPIRWVDDHWDKWKWVKSSKLGAVLNVFVKTYYGFYVFIMFVIWFFLKIFLDIFITVSCLAYIGARIYLVVYSFYNLCFLPDGAYTLVEWAGYVPHIG</sequence>
<feature type="transmembrane region" description="Helical" evidence="1">
    <location>
        <begin position="615"/>
        <end position="638"/>
    </location>
</feature>
<name>A0AAE0PKH6_SORBR</name>
<protein>
    <submittedName>
        <fullName evidence="2">Uncharacterized protein</fullName>
    </submittedName>
</protein>
<keyword evidence="3" id="KW-1185">Reference proteome</keyword>
<feature type="transmembrane region" description="Helical" evidence="1">
    <location>
        <begin position="73"/>
        <end position="94"/>
    </location>
</feature>
<evidence type="ECO:0000313" key="3">
    <source>
        <dbReference type="Proteomes" id="UP001281003"/>
    </source>
</evidence>
<feature type="transmembrane region" description="Helical" evidence="1">
    <location>
        <begin position="256"/>
        <end position="279"/>
    </location>
</feature>